<dbReference type="Proteomes" id="UP000182719">
    <property type="component" value="Unassembled WGS sequence"/>
</dbReference>
<keyword evidence="5 7" id="KW-1133">Transmembrane helix</keyword>
<dbReference type="GO" id="GO:0008961">
    <property type="term" value="F:phosphatidylglycerol-prolipoprotein diacylglyceryl transferase activity"/>
    <property type="evidence" value="ECO:0007669"/>
    <property type="project" value="InterPro"/>
</dbReference>
<evidence type="ECO:0000256" key="2">
    <source>
        <dbReference type="ARBA" id="ARBA00022475"/>
    </source>
</evidence>
<feature type="transmembrane region" description="Helical" evidence="7">
    <location>
        <begin position="219"/>
        <end position="238"/>
    </location>
</feature>
<keyword evidence="9" id="KW-1185">Reference proteome</keyword>
<feature type="transmembrane region" description="Helical" evidence="7">
    <location>
        <begin position="59"/>
        <end position="79"/>
    </location>
</feature>
<evidence type="ECO:0000313" key="9">
    <source>
        <dbReference type="Proteomes" id="UP000182719"/>
    </source>
</evidence>
<protein>
    <submittedName>
        <fullName evidence="8">Prolipoprotein diacylglyceryl transferase</fullName>
    </submittedName>
</protein>
<dbReference type="RefSeq" id="WP_083423014.1">
    <property type="nucleotide sequence ID" value="NZ_FOAP01000001.1"/>
</dbReference>
<feature type="transmembrane region" description="Helical" evidence="7">
    <location>
        <begin position="124"/>
        <end position="145"/>
    </location>
</feature>
<dbReference type="AlphaFoldDB" id="A0A1H7HZQ8"/>
<dbReference type="Pfam" id="PF01790">
    <property type="entry name" value="LGT"/>
    <property type="match status" value="1"/>
</dbReference>
<reference evidence="9" key="1">
    <citation type="submission" date="2016-10" db="EMBL/GenBank/DDBJ databases">
        <authorList>
            <person name="Varghese N."/>
            <person name="Submissions S."/>
        </authorList>
    </citation>
    <scope>NUCLEOTIDE SEQUENCE [LARGE SCALE GENOMIC DNA]</scope>
    <source>
        <strain evidence="9">DSM 17044</strain>
    </source>
</reference>
<evidence type="ECO:0000256" key="7">
    <source>
        <dbReference type="SAM" id="Phobius"/>
    </source>
</evidence>
<evidence type="ECO:0000256" key="5">
    <source>
        <dbReference type="ARBA" id="ARBA00022989"/>
    </source>
</evidence>
<comment type="similarity">
    <text evidence="1">Belongs to the Lgt family.</text>
</comment>
<dbReference type="GO" id="GO:0005886">
    <property type="term" value="C:plasma membrane"/>
    <property type="evidence" value="ECO:0007669"/>
    <property type="project" value="InterPro"/>
</dbReference>
<gene>
    <name evidence="8" type="ORF">SAMN05444354_101855</name>
</gene>
<accession>A0A1H7HZQ8</accession>
<dbReference type="GO" id="GO:0042158">
    <property type="term" value="P:lipoprotein biosynthetic process"/>
    <property type="evidence" value="ECO:0007669"/>
    <property type="project" value="InterPro"/>
</dbReference>
<evidence type="ECO:0000313" key="8">
    <source>
        <dbReference type="EMBL" id="SEK55107.1"/>
    </source>
</evidence>
<feature type="transmembrane region" description="Helical" evidence="7">
    <location>
        <begin position="20"/>
        <end position="39"/>
    </location>
</feature>
<evidence type="ECO:0000256" key="6">
    <source>
        <dbReference type="ARBA" id="ARBA00023136"/>
    </source>
</evidence>
<evidence type="ECO:0000256" key="1">
    <source>
        <dbReference type="ARBA" id="ARBA00007150"/>
    </source>
</evidence>
<keyword evidence="4 7" id="KW-0812">Transmembrane</keyword>
<dbReference type="InterPro" id="IPR001640">
    <property type="entry name" value="Lgt"/>
</dbReference>
<feature type="transmembrane region" description="Helical" evidence="7">
    <location>
        <begin position="288"/>
        <end position="304"/>
    </location>
</feature>
<keyword evidence="6 7" id="KW-0472">Membrane</keyword>
<evidence type="ECO:0000256" key="3">
    <source>
        <dbReference type="ARBA" id="ARBA00022679"/>
    </source>
</evidence>
<feature type="transmembrane region" description="Helical" evidence="7">
    <location>
        <begin position="250"/>
        <end position="268"/>
    </location>
</feature>
<dbReference type="OrthoDB" id="871140at2"/>
<feature type="transmembrane region" description="Helical" evidence="7">
    <location>
        <begin position="99"/>
        <end position="117"/>
    </location>
</feature>
<dbReference type="PANTHER" id="PTHR30589:SF0">
    <property type="entry name" value="PHOSPHATIDYLGLYCEROL--PROLIPOPROTEIN DIACYLGLYCERYL TRANSFERASE"/>
    <property type="match status" value="1"/>
</dbReference>
<keyword evidence="3 8" id="KW-0808">Transferase</keyword>
<organism evidence="8 9">
    <name type="scientific">Stigmatella aurantiaca</name>
    <dbReference type="NCBI Taxonomy" id="41"/>
    <lineage>
        <taxon>Bacteria</taxon>
        <taxon>Pseudomonadati</taxon>
        <taxon>Myxococcota</taxon>
        <taxon>Myxococcia</taxon>
        <taxon>Myxococcales</taxon>
        <taxon>Cystobacterineae</taxon>
        <taxon>Archangiaceae</taxon>
        <taxon>Stigmatella</taxon>
    </lineage>
</organism>
<dbReference type="EMBL" id="FOAP01000001">
    <property type="protein sequence ID" value="SEK55107.1"/>
    <property type="molecule type" value="Genomic_DNA"/>
</dbReference>
<proteinExistence type="inferred from homology"/>
<keyword evidence="8" id="KW-0449">Lipoprotein</keyword>
<keyword evidence="2" id="KW-1003">Cell membrane</keyword>
<dbReference type="PANTHER" id="PTHR30589">
    <property type="entry name" value="PROLIPOPROTEIN DIACYLGLYCERYL TRANSFERASE"/>
    <property type="match status" value="1"/>
</dbReference>
<evidence type="ECO:0000256" key="4">
    <source>
        <dbReference type="ARBA" id="ARBA00022692"/>
    </source>
</evidence>
<name>A0A1H7HZQ8_STIAU</name>
<sequence length="315" mass="34358">MPSHLLHGLNPYLLHFSESLSLRWTGAASLVGFLLAFVWLRQRTGRGDSPLPPQEVTGFVVYASLFGVMLGGRLGYVLLHQWDDFSRDGSIFFQFRQGGASMPGALLGVLAFTAYSAHQHRRSWLHLMDTLAVLAPLGFLLWHLAAFTAGEPLGHVSTAPWAMRFPAELSIDGFQPADVPALDLSPLAQAPGHELARLANESPALLEELHRVLPARHPVLLYQAVLEGLVLAGLLFALRKRWPGLPRGMMSGCFFLLYGVLACATLPFREPALNLPVSYQFETGVPMAALMMMVGAAFMTAALTQRRAVPSLPSP</sequence>